<dbReference type="OrthoDB" id="3039677at2759"/>
<dbReference type="VEuPathDB" id="FungiDB:VP01_9538g1"/>
<dbReference type="EMBL" id="LAVV01015201">
    <property type="protein sequence ID" value="KNZ44067.1"/>
    <property type="molecule type" value="Genomic_DNA"/>
</dbReference>
<evidence type="ECO:0000313" key="2">
    <source>
        <dbReference type="Proteomes" id="UP000037035"/>
    </source>
</evidence>
<name>A0A0L6U6V4_9BASI</name>
<organism evidence="1 2">
    <name type="scientific">Puccinia sorghi</name>
    <dbReference type="NCBI Taxonomy" id="27349"/>
    <lineage>
        <taxon>Eukaryota</taxon>
        <taxon>Fungi</taxon>
        <taxon>Dikarya</taxon>
        <taxon>Basidiomycota</taxon>
        <taxon>Pucciniomycotina</taxon>
        <taxon>Pucciniomycetes</taxon>
        <taxon>Pucciniales</taxon>
        <taxon>Pucciniaceae</taxon>
        <taxon>Puccinia</taxon>
    </lineage>
</organism>
<reference evidence="1 2" key="1">
    <citation type="submission" date="2015-08" db="EMBL/GenBank/DDBJ databases">
        <title>Next Generation Sequencing and Analysis of the Genome of Puccinia sorghi L Schw, the Causal Agent of Maize Common Rust.</title>
        <authorList>
            <person name="Rochi L."/>
            <person name="Burguener G."/>
            <person name="Darino M."/>
            <person name="Turjanski A."/>
            <person name="Kreff E."/>
            <person name="Dieguez M.J."/>
            <person name="Sacco F."/>
        </authorList>
    </citation>
    <scope>NUCLEOTIDE SEQUENCE [LARGE SCALE GENOMIC DNA]</scope>
    <source>
        <strain evidence="1 2">RO10H11247</strain>
    </source>
</reference>
<proteinExistence type="predicted"/>
<sequence>TQNPTQSVHFPSMNCILHSPYKLIGSRYSPSLVLDVSPHSQNKHNNPFIAGIIPGPKETDRTTISHVLEPLIDDLVLLNNRILVKTPNFPNGS</sequence>
<evidence type="ECO:0000313" key="1">
    <source>
        <dbReference type="EMBL" id="KNZ44067.1"/>
    </source>
</evidence>
<dbReference type="Proteomes" id="UP000037035">
    <property type="component" value="Unassembled WGS sequence"/>
</dbReference>
<protein>
    <submittedName>
        <fullName evidence="1">Uncharacterized protein</fullName>
    </submittedName>
</protein>
<dbReference type="AlphaFoldDB" id="A0A0L6U6V4"/>
<keyword evidence="2" id="KW-1185">Reference proteome</keyword>
<comment type="caution">
    <text evidence="1">The sequence shown here is derived from an EMBL/GenBank/DDBJ whole genome shotgun (WGS) entry which is preliminary data.</text>
</comment>
<gene>
    <name evidence="1" type="ORF">VP01_9538g1</name>
</gene>
<feature type="non-terminal residue" evidence="1">
    <location>
        <position position="1"/>
    </location>
</feature>
<accession>A0A0L6U6V4</accession>